<proteinExistence type="predicted"/>
<accession>A0A4R8SVQ5</accession>
<sequence>MAGSGLPSEKFRWVKPDDASTRSTESIPGRRWRWVGLVLAVVVVAASGVVALRWWIMRGAQDTAGGQQPAVEAPIGTPKGRLIGFALDRQPVPAWQLSQADIGLPPQVRVGNMFAALGDTAYFVAGTGCAGDVCVGPKGWVYGLDIRTGKKVLGPIELNDFWGSSSDDCYSNGPSVAVCVTPECDVIGCDGLKELAWVIDLNRGEITYTGPPGVHAGASAHPELPYLRMIGSSGGETRLVGAVEGKGVYGVGSRLEPTWFLPGSGDVPQADSGVVNDAAPVTLAVQMPDRSIGQGLRVFSADGKDLTPTPPEGLEVGSNVQIYPGGFAVEYQKDARLGGVSLFDTEGNEVVHLPEARFLKPSSAMPIMQSGEQTLVYSAAGKQQISAIAGDSYRSIGTTLYANVGPRRWQSMDLLTGQRGPVCTLDLDLDYVGSDGSTLVWHDMDNKVYTAVDPATCRTRWEIQDHWVTAAQTRLTKASTGLVQVTTDVITGLRAPD</sequence>
<comment type="caution">
    <text evidence="2">The sequence shown here is derived from an EMBL/GenBank/DDBJ whole genome shotgun (WGS) entry which is preliminary data.</text>
</comment>
<evidence type="ECO:0000313" key="3">
    <source>
        <dbReference type="Proteomes" id="UP000294604"/>
    </source>
</evidence>
<gene>
    <name evidence="2" type="ORF">CCUG60884_01242</name>
</gene>
<dbReference type="Proteomes" id="UP000294604">
    <property type="component" value="Unassembled WGS sequence"/>
</dbReference>
<keyword evidence="1" id="KW-1133">Transmembrane helix</keyword>
<dbReference type="AlphaFoldDB" id="A0A4R8SVQ5"/>
<name>A0A4R8SVQ5_9MYCO</name>
<protein>
    <submittedName>
        <fullName evidence="2">Uncharacterized protein</fullName>
    </submittedName>
</protein>
<feature type="transmembrane region" description="Helical" evidence="1">
    <location>
        <begin position="34"/>
        <end position="56"/>
    </location>
</feature>
<evidence type="ECO:0000313" key="2">
    <source>
        <dbReference type="EMBL" id="TEA06105.1"/>
    </source>
</evidence>
<dbReference type="EMBL" id="PECL01000007">
    <property type="protein sequence ID" value="TEA06105.1"/>
    <property type="molecule type" value="Genomic_DNA"/>
</dbReference>
<evidence type="ECO:0000256" key="1">
    <source>
        <dbReference type="SAM" id="Phobius"/>
    </source>
</evidence>
<keyword evidence="1" id="KW-0812">Transmembrane</keyword>
<keyword evidence="1" id="KW-0472">Membrane</keyword>
<organism evidence="2 3">
    <name type="scientific">Mycobacteroides salmoniphilum</name>
    <dbReference type="NCBI Taxonomy" id="404941"/>
    <lineage>
        <taxon>Bacteria</taxon>
        <taxon>Bacillati</taxon>
        <taxon>Actinomycetota</taxon>
        <taxon>Actinomycetes</taxon>
        <taxon>Mycobacteriales</taxon>
        <taxon>Mycobacteriaceae</taxon>
        <taxon>Mycobacteroides</taxon>
    </lineage>
</organism>
<reference evidence="2 3" key="1">
    <citation type="journal article" date="2019" name="Sci. Rep.">
        <title>Extended insight into the Mycobacterium chelonae-abscessus complex through whole genome sequencing of Mycobacterium salmoniphilum outbreak and Mycobacterium salmoniphilum-like strains.</title>
        <authorList>
            <person name="Behra P.R.K."/>
            <person name="Das S."/>
            <person name="Pettersson B.M.F."/>
            <person name="Shirreff L."/>
            <person name="DuCote T."/>
            <person name="Jacobsson K.G."/>
            <person name="Ennis D.G."/>
            <person name="Kirsebom L.A."/>
        </authorList>
    </citation>
    <scope>NUCLEOTIDE SEQUENCE [LARGE SCALE GENOMIC DNA]</scope>
    <source>
        <strain evidence="2 3">CCUG 60884</strain>
    </source>
</reference>